<name>A0A553NZ32_TIGCA</name>
<comment type="catalytic activity">
    <reaction evidence="8">
        <text>L-threonyl-[protein] + ATP = O-phospho-L-threonyl-[protein] + ADP + H(+)</text>
        <dbReference type="Rhea" id="RHEA:46608"/>
        <dbReference type="Rhea" id="RHEA-COMP:11060"/>
        <dbReference type="Rhea" id="RHEA-COMP:11605"/>
        <dbReference type="ChEBI" id="CHEBI:15378"/>
        <dbReference type="ChEBI" id="CHEBI:30013"/>
        <dbReference type="ChEBI" id="CHEBI:30616"/>
        <dbReference type="ChEBI" id="CHEBI:61977"/>
        <dbReference type="ChEBI" id="CHEBI:456216"/>
        <dbReference type="EC" id="2.7.11.1"/>
    </reaction>
</comment>
<dbReference type="GO" id="GO:0005737">
    <property type="term" value="C:cytoplasm"/>
    <property type="evidence" value="ECO:0007669"/>
    <property type="project" value="TreeGrafter"/>
</dbReference>
<dbReference type="STRING" id="6832.A0A553NZ32"/>
<dbReference type="GO" id="GO:0005524">
    <property type="term" value="F:ATP binding"/>
    <property type="evidence" value="ECO:0007669"/>
    <property type="project" value="UniProtKB-KW"/>
</dbReference>
<gene>
    <name evidence="12" type="ORF">TCAL_15052</name>
</gene>
<keyword evidence="7" id="KW-0067">ATP-binding</keyword>
<dbReference type="EMBL" id="VCGU01000009">
    <property type="protein sequence ID" value="TRY70703.1"/>
    <property type="molecule type" value="Genomic_DNA"/>
</dbReference>
<comment type="catalytic activity">
    <reaction evidence="9">
        <text>L-seryl-[protein] + ATP = O-phospho-L-seryl-[protein] + ADP + H(+)</text>
        <dbReference type="Rhea" id="RHEA:17989"/>
        <dbReference type="Rhea" id="RHEA-COMP:9863"/>
        <dbReference type="Rhea" id="RHEA-COMP:11604"/>
        <dbReference type="ChEBI" id="CHEBI:15378"/>
        <dbReference type="ChEBI" id="CHEBI:29999"/>
        <dbReference type="ChEBI" id="CHEBI:30616"/>
        <dbReference type="ChEBI" id="CHEBI:83421"/>
        <dbReference type="ChEBI" id="CHEBI:456216"/>
        <dbReference type="EC" id="2.7.11.1"/>
    </reaction>
</comment>
<evidence type="ECO:0000256" key="4">
    <source>
        <dbReference type="ARBA" id="ARBA00022679"/>
    </source>
</evidence>
<evidence type="ECO:0000256" key="3">
    <source>
        <dbReference type="ARBA" id="ARBA00022527"/>
    </source>
</evidence>
<dbReference type="InterPro" id="IPR011009">
    <property type="entry name" value="Kinase-like_dom_sf"/>
</dbReference>
<evidence type="ECO:0000256" key="2">
    <source>
        <dbReference type="ARBA" id="ARBA00012513"/>
    </source>
</evidence>
<dbReference type="InterPro" id="IPR000719">
    <property type="entry name" value="Prot_kinase_dom"/>
</dbReference>
<feature type="region of interest" description="Disordered" evidence="10">
    <location>
        <begin position="103"/>
        <end position="122"/>
    </location>
</feature>
<proteinExistence type="predicted"/>
<feature type="domain" description="Protein kinase" evidence="11">
    <location>
        <begin position="1"/>
        <end position="98"/>
    </location>
</feature>
<dbReference type="PROSITE" id="PS50011">
    <property type="entry name" value="PROTEIN_KINASE_DOM"/>
    <property type="match status" value="1"/>
</dbReference>
<protein>
    <recommendedName>
        <fullName evidence="2">non-specific serine/threonine protein kinase</fullName>
        <ecNumber evidence="2">2.7.11.1</ecNumber>
    </recommendedName>
</protein>
<dbReference type="Proteomes" id="UP000318571">
    <property type="component" value="Chromosome 9"/>
</dbReference>
<evidence type="ECO:0000313" key="12">
    <source>
        <dbReference type="EMBL" id="TRY70703.1"/>
    </source>
</evidence>
<reference evidence="12 13" key="1">
    <citation type="journal article" date="2018" name="Nat. Ecol. Evol.">
        <title>Genomic signatures of mitonuclear coevolution across populations of Tigriopus californicus.</title>
        <authorList>
            <person name="Barreto F.S."/>
            <person name="Watson E.T."/>
            <person name="Lima T.G."/>
            <person name="Willett C.S."/>
            <person name="Edmands S."/>
            <person name="Li W."/>
            <person name="Burton R.S."/>
        </authorList>
    </citation>
    <scope>NUCLEOTIDE SEQUENCE [LARGE SCALE GENOMIC DNA]</scope>
    <source>
        <strain evidence="12 13">San Diego</strain>
    </source>
</reference>
<feature type="compositionally biased region" description="Low complexity" evidence="10">
    <location>
        <begin position="168"/>
        <end position="183"/>
    </location>
</feature>
<organism evidence="12 13">
    <name type="scientific">Tigriopus californicus</name>
    <name type="common">Marine copepod</name>
    <dbReference type="NCBI Taxonomy" id="6832"/>
    <lineage>
        <taxon>Eukaryota</taxon>
        <taxon>Metazoa</taxon>
        <taxon>Ecdysozoa</taxon>
        <taxon>Arthropoda</taxon>
        <taxon>Crustacea</taxon>
        <taxon>Multicrustacea</taxon>
        <taxon>Hexanauplia</taxon>
        <taxon>Copepoda</taxon>
        <taxon>Harpacticoida</taxon>
        <taxon>Harpacticidae</taxon>
        <taxon>Tigriopus</taxon>
    </lineage>
</organism>
<keyword evidence="5" id="KW-0547">Nucleotide-binding</keyword>
<keyword evidence="13" id="KW-1185">Reference proteome</keyword>
<feature type="compositionally biased region" description="Polar residues" evidence="10">
    <location>
        <begin position="113"/>
        <end position="122"/>
    </location>
</feature>
<sequence>MEDDDDAFGACTRVYAPPEWIRLNRYHGPSATVWSLGILLYDMVCGDIPFEQDEQICNAEIQFRTRVSRDCQDLIGQCLQIQPRSRILLEDILHHPWMASGGMMSSSAGKNGTGKSKSSLKCSEANNNHLEVPIPPANQSAYQSLLPEGPRRRDHHRQHHPKKNASNMSLESPVSSLASSMEF</sequence>
<comment type="subcellular location">
    <subcellularLocation>
        <location evidence="1">Host cell</location>
    </subcellularLocation>
</comment>
<evidence type="ECO:0000256" key="5">
    <source>
        <dbReference type="ARBA" id="ARBA00022741"/>
    </source>
</evidence>
<feature type="compositionally biased region" description="Basic residues" evidence="10">
    <location>
        <begin position="152"/>
        <end position="163"/>
    </location>
</feature>
<evidence type="ECO:0000313" key="13">
    <source>
        <dbReference type="Proteomes" id="UP000318571"/>
    </source>
</evidence>
<keyword evidence="6" id="KW-0418">Kinase</keyword>
<dbReference type="InterPro" id="IPR051138">
    <property type="entry name" value="PIM_Ser/Thr_kinase"/>
</dbReference>
<dbReference type="GO" id="GO:0004674">
    <property type="term" value="F:protein serine/threonine kinase activity"/>
    <property type="evidence" value="ECO:0007669"/>
    <property type="project" value="UniProtKB-KW"/>
</dbReference>
<accession>A0A553NZ32</accession>
<evidence type="ECO:0000256" key="10">
    <source>
        <dbReference type="SAM" id="MobiDB-lite"/>
    </source>
</evidence>
<feature type="region of interest" description="Disordered" evidence="10">
    <location>
        <begin position="128"/>
        <end position="183"/>
    </location>
</feature>
<dbReference type="EC" id="2.7.11.1" evidence="2"/>
<dbReference type="AlphaFoldDB" id="A0A553NZ32"/>
<evidence type="ECO:0000256" key="6">
    <source>
        <dbReference type="ARBA" id="ARBA00022777"/>
    </source>
</evidence>
<evidence type="ECO:0000259" key="11">
    <source>
        <dbReference type="PROSITE" id="PS50011"/>
    </source>
</evidence>
<dbReference type="Gene3D" id="1.10.510.10">
    <property type="entry name" value="Transferase(Phosphotransferase) domain 1"/>
    <property type="match status" value="1"/>
</dbReference>
<keyword evidence="3" id="KW-0723">Serine/threonine-protein kinase</keyword>
<evidence type="ECO:0000256" key="7">
    <source>
        <dbReference type="ARBA" id="ARBA00022840"/>
    </source>
</evidence>
<dbReference type="Pfam" id="PF00069">
    <property type="entry name" value="Pkinase"/>
    <property type="match status" value="1"/>
</dbReference>
<dbReference type="PANTHER" id="PTHR22984">
    <property type="entry name" value="SERINE/THREONINE-PROTEIN KINASE PIM"/>
    <property type="match status" value="1"/>
</dbReference>
<keyword evidence="4" id="KW-0808">Transferase</keyword>
<dbReference type="PANTHER" id="PTHR22984:SF25">
    <property type="entry name" value="PROTEIN KINASE DOMAIN-CONTAINING PROTEIN"/>
    <property type="match status" value="1"/>
</dbReference>
<dbReference type="GO" id="GO:0043657">
    <property type="term" value="C:host cell"/>
    <property type="evidence" value="ECO:0007669"/>
    <property type="project" value="UniProtKB-SubCell"/>
</dbReference>
<dbReference type="SUPFAM" id="SSF56112">
    <property type="entry name" value="Protein kinase-like (PK-like)"/>
    <property type="match status" value="1"/>
</dbReference>
<evidence type="ECO:0000256" key="1">
    <source>
        <dbReference type="ARBA" id="ARBA00004340"/>
    </source>
</evidence>
<evidence type="ECO:0000256" key="8">
    <source>
        <dbReference type="ARBA" id="ARBA00047899"/>
    </source>
</evidence>
<comment type="caution">
    <text evidence="12">The sequence shown here is derived from an EMBL/GenBank/DDBJ whole genome shotgun (WGS) entry which is preliminary data.</text>
</comment>
<evidence type="ECO:0000256" key="9">
    <source>
        <dbReference type="ARBA" id="ARBA00048679"/>
    </source>
</evidence>